<dbReference type="PANTHER" id="PTHR48075">
    <property type="entry name" value="3-HYDROXYACYL-COA DEHYDROGENASE FAMILY PROTEIN"/>
    <property type="match status" value="1"/>
</dbReference>
<feature type="domain" description="3-hydroxyacyl-CoA dehydrogenase NAD binding" evidence="2">
    <location>
        <begin position="5"/>
        <end position="179"/>
    </location>
</feature>
<dbReference type="InterPro" id="IPR036291">
    <property type="entry name" value="NAD(P)-bd_dom_sf"/>
</dbReference>
<dbReference type="Pfam" id="PF02737">
    <property type="entry name" value="3HCDH_N"/>
    <property type="match status" value="1"/>
</dbReference>
<comment type="caution">
    <text evidence="3">The sequence shown here is derived from an EMBL/GenBank/DDBJ whole genome shotgun (WGS) entry which is preliminary data.</text>
</comment>
<comment type="similarity">
    <text evidence="1">Belongs to the 3-hydroxyacyl-CoA dehydrogenase family.</text>
</comment>
<keyword evidence="4" id="KW-1185">Reference proteome</keyword>
<dbReference type="EC" id="1.1.1.157" evidence="3"/>
<dbReference type="PANTHER" id="PTHR48075:SF5">
    <property type="entry name" value="3-HYDROXYBUTYRYL-COA DEHYDROGENASE"/>
    <property type="match status" value="1"/>
</dbReference>
<evidence type="ECO:0000313" key="4">
    <source>
        <dbReference type="Proteomes" id="UP001519289"/>
    </source>
</evidence>
<evidence type="ECO:0000256" key="1">
    <source>
        <dbReference type="ARBA" id="ARBA00009463"/>
    </source>
</evidence>
<dbReference type="EMBL" id="JAGGLG010000032">
    <property type="protein sequence ID" value="MBP2019657.1"/>
    <property type="molecule type" value="Genomic_DNA"/>
</dbReference>
<proteinExistence type="inferred from homology"/>
<name>A0ABS4JVT2_9FIRM</name>
<organism evidence="3 4">
    <name type="scientific">Symbiobacterium terraclitae</name>
    <dbReference type="NCBI Taxonomy" id="557451"/>
    <lineage>
        <taxon>Bacteria</taxon>
        <taxon>Bacillati</taxon>
        <taxon>Bacillota</taxon>
        <taxon>Clostridia</taxon>
        <taxon>Eubacteriales</taxon>
        <taxon>Symbiobacteriaceae</taxon>
        <taxon>Symbiobacterium</taxon>
    </lineage>
</organism>
<accession>A0ABS4JVT2</accession>
<evidence type="ECO:0000259" key="2">
    <source>
        <dbReference type="Pfam" id="PF02737"/>
    </source>
</evidence>
<reference evidence="3 4" key="1">
    <citation type="submission" date="2021-03" db="EMBL/GenBank/DDBJ databases">
        <title>Genomic Encyclopedia of Type Strains, Phase IV (KMG-IV): sequencing the most valuable type-strain genomes for metagenomic binning, comparative biology and taxonomic classification.</title>
        <authorList>
            <person name="Goeker M."/>
        </authorList>
    </citation>
    <scope>NUCLEOTIDE SEQUENCE [LARGE SCALE GENOMIC DNA]</scope>
    <source>
        <strain evidence="3 4">DSM 27138</strain>
    </source>
</reference>
<dbReference type="GO" id="GO:0008691">
    <property type="term" value="F:3-hydroxybutyryl-CoA dehydrogenase activity"/>
    <property type="evidence" value="ECO:0007669"/>
    <property type="project" value="UniProtKB-EC"/>
</dbReference>
<evidence type="ECO:0000313" key="3">
    <source>
        <dbReference type="EMBL" id="MBP2019657.1"/>
    </source>
</evidence>
<keyword evidence="3" id="KW-0560">Oxidoreductase</keyword>
<dbReference type="Gene3D" id="3.40.50.720">
    <property type="entry name" value="NAD(P)-binding Rossmann-like Domain"/>
    <property type="match status" value="1"/>
</dbReference>
<dbReference type="Proteomes" id="UP001519289">
    <property type="component" value="Unassembled WGS sequence"/>
</dbReference>
<gene>
    <name evidence="3" type="ORF">J2Z79_003099</name>
</gene>
<protein>
    <submittedName>
        <fullName evidence="3">3-hydroxybutyryl-CoA dehydrogenase</fullName>
        <ecNumber evidence="3">1.1.1.157</ecNumber>
    </submittedName>
</protein>
<sequence>MMERIAVIGGTAAGVEIAALAARGGYVTCLHEPDPAGLAEAGRRVQDRLDALEGEGHGGVRVARKARVRLDPSLDSAVADADFVIEAARDDLAGKRELFARIDGLAPAHAILATYSATVSSAYLASATSRPDRVVSMGFFGPPLAPAAVAIIQEPHLTSEVLAVVAELVWRMGLEPLMLRRGREPEGAA</sequence>
<dbReference type="RefSeq" id="WP_209467760.1">
    <property type="nucleotide sequence ID" value="NZ_JAGGLG010000032.1"/>
</dbReference>
<dbReference type="InterPro" id="IPR006176">
    <property type="entry name" value="3-OHacyl-CoA_DH_NAD-bd"/>
</dbReference>
<dbReference type="SUPFAM" id="SSF51735">
    <property type="entry name" value="NAD(P)-binding Rossmann-fold domains"/>
    <property type="match status" value="1"/>
</dbReference>